<organism evidence="1 2">
    <name type="scientific">Burkholderia lata (strain ATCC 17760 / DSM 23089 / LMG 22485 / NCIMB 9086 / R18194 / 383)</name>
    <dbReference type="NCBI Taxonomy" id="482957"/>
    <lineage>
        <taxon>Bacteria</taxon>
        <taxon>Pseudomonadati</taxon>
        <taxon>Pseudomonadota</taxon>
        <taxon>Betaproteobacteria</taxon>
        <taxon>Burkholderiales</taxon>
        <taxon>Burkholderiaceae</taxon>
        <taxon>Burkholderia</taxon>
        <taxon>Burkholderia cepacia complex</taxon>
    </lineage>
</organism>
<sequence>MPTPDLDKSLLDAWAAGLTATTRKALLAQIRSITFNVVSTRYGIRQTALTRIREVTN</sequence>
<dbReference type="EMBL" id="CABVQI010000005">
    <property type="protein sequence ID" value="VWC73377.1"/>
    <property type="molecule type" value="Genomic_DNA"/>
</dbReference>
<dbReference type="AlphaFoldDB" id="A0A6P2V1B9"/>
<accession>A0A6P2V1B9</accession>
<evidence type="ECO:0000313" key="2">
    <source>
        <dbReference type="Proteomes" id="UP000494274"/>
    </source>
</evidence>
<name>A0A6P2V1B9_BURL3</name>
<dbReference type="Proteomes" id="UP000494274">
    <property type="component" value="Unassembled WGS sequence"/>
</dbReference>
<gene>
    <name evidence="1" type="ORF">BLA18112_02116</name>
</gene>
<protein>
    <submittedName>
        <fullName evidence="1">Uncharacterized protein</fullName>
    </submittedName>
</protein>
<evidence type="ECO:0000313" key="1">
    <source>
        <dbReference type="EMBL" id="VWC73377.1"/>
    </source>
</evidence>
<reference evidence="1 2" key="1">
    <citation type="submission" date="2019-09" db="EMBL/GenBank/DDBJ databases">
        <authorList>
            <person name="Depoorter E."/>
        </authorList>
    </citation>
    <scope>NUCLEOTIDE SEQUENCE [LARGE SCALE GENOMIC DNA]</scope>
    <source>
        <strain evidence="1">R-18112</strain>
    </source>
</reference>
<proteinExistence type="predicted"/>